<proteinExistence type="predicted"/>
<dbReference type="AlphaFoldDB" id="A0A9N9JFD2"/>
<feature type="non-terminal residue" evidence="2">
    <location>
        <position position="209"/>
    </location>
</feature>
<reference evidence="2" key="1">
    <citation type="submission" date="2021-06" db="EMBL/GenBank/DDBJ databases">
        <authorList>
            <person name="Kallberg Y."/>
            <person name="Tangrot J."/>
            <person name="Rosling A."/>
        </authorList>
    </citation>
    <scope>NUCLEOTIDE SEQUENCE</scope>
    <source>
        <strain evidence="2">MA453B</strain>
    </source>
</reference>
<sequence>MCLYIAGSKTRKRSRAGERYFEEFNSHFWERPETPFDILHNTNTSTRRRHHNRTPPPIYEMPSIPSINCREFSTSQRDRSASPIRRATSERNEDTSETVTTGNNRDNGNNENNVNAMSGGSGRNADNVSGDSGCNANVVGGNLDVTYSSSSDSKMSTTSTPAHNATEETTLAEAVRNLDTENFIEFLHGKKDLQLDEADFKILCDEKIA</sequence>
<evidence type="ECO:0000313" key="3">
    <source>
        <dbReference type="Proteomes" id="UP000789405"/>
    </source>
</evidence>
<dbReference type="EMBL" id="CAJVPY010020970">
    <property type="protein sequence ID" value="CAG8777820.1"/>
    <property type="molecule type" value="Genomic_DNA"/>
</dbReference>
<accession>A0A9N9JFD2</accession>
<feature type="compositionally biased region" description="Polar residues" evidence="1">
    <location>
        <begin position="124"/>
        <end position="133"/>
    </location>
</feature>
<name>A0A9N9JFD2_9GLOM</name>
<dbReference type="OrthoDB" id="2429611at2759"/>
<organism evidence="2 3">
    <name type="scientific">Dentiscutata erythropus</name>
    <dbReference type="NCBI Taxonomy" id="1348616"/>
    <lineage>
        <taxon>Eukaryota</taxon>
        <taxon>Fungi</taxon>
        <taxon>Fungi incertae sedis</taxon>
        <taxon>Mucoromycota</taxon>
        <taxon>Glomeromycotina</taxon>
        <taxon>Glomeromycetes</taxon>
        <taxon>Diversisporales</taxon>
        <taxon>Gigasporaceae</taxon>
        <taxon>Dentiscutata</taxon>
    </lineage>
</organism>
<protein>
    <submittedName>
        <fullName evidence="2">21595_t:CDS:1</fullName>
    </submittedName>
</protein>
<gene>
    <name evidence="2" type="ORF">DERYTH_LOCUS19320</name>
</gene>
<evidence type="ECO:0000256" key="1">
    <source>
        <dbReference type="SAM" id="MobiDB-lite"/>
    </source>
</evidence>
<evidence type="ECO:0000313" key="2">
    <source>
        <dbReference type="EMBL" id="CAG8777820.1"/>
    </source>
</evidence>
<dbReference type="Proteomes" id="UP000789405">
    <property type="component" value="Unassembled WGS sequence"/>
</dbReference>
<keyword evidence="3" id="KW-1185">Reference proteome</keyword>
<feature type="region of interest" description="Disordered" evidence="1">
    <location>
        <begin position="42"/>
        <end position="133"/>
    </location>
</feature>
<comment type="caution">
    <text evidence="2">The sequence shown here is derived from an EMBL/GenBank/DDBJ whole genome shotgun (WGS) entry which is preliminary data.</text>
</comment>
<feature type="compositionally biased region" description="Low complexity" evidence="1">
    <location>
        <begin position="102"/>
        <end position="118"/>
    </location>
</feature>